<dbReference type="InterPro" id="IPR050210">
    <property type="entry name" value="tRNA_Adenine-N(6)_MTase"/>
</dbReference>
<gene>
    <name evidence="8" type="ORF">ACFSAH_11720</name>
</gene>
<dbReference type="InterPro" id="IPR022882">
    <property type="entry name" value="tRNA_adenine-N6_MeTrfase"/>
</dbReference>
<dbReference type="Proteomes" id="UP001597118">
    <property type="component" value="Unassembled WGS sequence"/>
</dbReference>
<dbReference type="EC" id="2.1.1.223" evidence="6"/>
<dbReference type="PANTHER" id="PTHR47739">
    <property type="entry name" value="TRNA1(VAL) (ADENINE(37)-N6)-METHYLTRANSFERASE"/>
    <property type="match status" value="1"/>
</dbReference>
<dbReference type="SUPFAM" id="SSF53335">
    <property type="entry name" value="S-adenosyl-L-methionine-dependent methyltransferases"/>
    <property type="match status" value="1"/>
</dbReference>
<dbReference type="CDD" id="cd02440">
    <property type="entry name" value="AdoMet_MTases"/>
    <property type="match status" value="1"/>
</dbReference>
<comment type="catalytic activity">
    <reaction evidence="6">
        <text>adenosine(37) in tRNA1(Val) + S-adenosyl-L-methionine = N(6)-methyladenosine(37) in tRNA1(Val) + S-adenosyl-L-homocysteine + H(+)</text>
        <dbReference type="Rhea" id="RHEA:43160"/>
        <dbReference type="Rhea" id="RHEA-COMP:10369"/>
        <dbReference type="Rhea" id="RHEA-COMP:10370"/>
        <dbReference type="ChEBI" id="CHEBI:15378"/>
        <dbReference type="ChEBI" id="CHEBI:57856"/>
        <dbReference type="ChEBI" id="CHEBI:59789"/>
        <dbReference type="ChEBI" id="CHEBI:74411"/>
        <dbReference type="ChEBI" id="CHEBI:74449"/>
        <dbReference type="EC" id="2.1.1.223"/>
    </reaction>
</comment>
<evidence type="ECO:0000256" key="5">
    <source>
        <dbReference type="ARBA" id="ARBA00022694"/>
    </source>
</evidence>
<dbReference type="GO" id="GO:0032259">
    <property type="term" value="P:methylation"/>
    <property type="evidence" value="ECO:0007669"/>
    <property type="project" value="UniProtKB-KW"/>
</dbReference>
<evidence type="ECO:0000256" key="3">
    <source>
        <dbReference type="ARBA" id="ARBA00022679"/>
    </source>
</evidence>
<keyword evidence="2 6" id="KW-0489">Methyltransferase</keyword>
<keyword evidence="5 6" id="KW-0819">tRNA processing</keyword>
<evidence type="ECO:0000313" key="8">
    <source>
        <dbReference type="EMBL" id="MFD1630551.1"/>
    </source>
</evidence>
<keyword evidence="9" id="KW-1185">Reference proteome</keyword>
<keyword evidence="3 6" id="KW-0808">Transferase</keyword>
<dbReference type="HAMAP" id="MF_01872">
    <property type="entry name" value="tRNA_methyltr_YfiC"/>
    <property type="match status" value="1"/>
</dbReference>
<dbReference type="PROSITE" id="PS00092">
    <property type="entry name" value="N6_MTASE"/>
    <property type="match status" value="1"/>
</dbReference>
<dbReference type="EMBL" id="JBHUDG010000018">
    <property type="protein sequence ID" value="MFD1630551.1"/>
    <property type="molecule type" value="Genomic_DNA"/>
</dbReference>
<dbReference type="InterPro" id="IPR029063">
    <property type="entry name" value="SAM-dependent_MTases_sf"/>
</dbReference>
<dbReference type="InterPro" id="IPR002052">
    <property type="entry name" value="DNA_methylase_N6_adenine_CS"/>
</dbReference>
<comment type="similarity">
    <text evidence="6">Belongs to the methyltransferase superfamily. tRNA (adenine-N(6)-)-methyltransferase family.</text>
</comment>
<evidence type="ECO:0000256" key="6">
    <source>
        <dbReference type="HAMAP-Rule" id="MF_01872"/>
    </source>
</evidence>
<evidence type="ECO:0000256" key="4">
    <source>
        <dbReference type="ARBA" id="ARBA00022691"/>
    </source>
</evidence>
<keyword evidence="1 6" id="KW-0963">Cytoplasm</keyword>
<keyword evidence="4 6" id="KW-0949">S-adenosyl-L-methionine</keyword>
<protein>
    <recommendedName>
        <fullName evidence="6">tRNA1(Val) (adenine(37)-N6)-methyltransferase</fullName>
        <ecNumber evidence="6">2.1.1.223</ecNumber>
    </recommendedName>
    <alternativeName>
        <fullName evidence="6">tRNA m6A37 methyltransferase</fullName>
    </alternativeName>
</protein>
<dbReference type="RefSeq" id="WP_379662928.1">
    <property type="nucleotide sequence ID" value="NZ_JBHUDG010000018.1"/>
</dbReference>
<name>A0ABW4ICU3_9SPHI</name>
<comment type="function">
    <text evidence="6">Specifically methylates the adenine in position 37 of tRNA(1)(Val) (anticodon cmo5UAC).</text>
</comment>
<dbReference type="Gene3D" id="3.40.50.150">
    <property type="entry name" value="Vaccinia Virus protein VP39"/>
    <property type="match status" value="1"/>
</dbReference>
<dbReference type="Pfam" id="PF05175">
    <property type="entry name" value="MTS"/>
    <property type="match status" value="1"/>
</dbReference>
<proteinExistence type="inferred from homology"/>
<dbReference type="InterPro" id="IPR007848">
    <property type="entry name" value="Small_mtfrase_dom"/>
</dbReference>
<organism evidence="8 9">
    <name type="scientific">Pseudopedobacter beijingensis</name>
    <dbReference type="NCBI Taxonomy" id="1207056"/>
    <lineage>
        <taxon>Bacteria</taxon>
        <taxon>Pseudomonadati</taxon>
        <taxon>Bacteroidota</taxon>
        <taxon>Sphingobacteriia</taxon>
        <taxon>Sphingobacteriales</taxon>
        <taxon>Sphingobacteriaceae</taxon>
        <taxon>Pseudopedobacter</taxon>
    </lineage>
</organism>
<comment type="caution">
    <text evidence="8">The sequence shown here is derived from an EMBL/GenBank/DDBJ whole genome shotgun (WGS) entry which is preliminary data.</text>
</comment>
<evidence type="ECO:0000256" key="2">
    <source>
        <dbReference type="ARBA" id="ARBA00022603"/>
    </source>
</evidence>
<accession>A0ABW4ICU3</accession>
<dbReference type="GO" id="GO:0008168">
    <property type="term" value="F:methyltransferase activity"/>
    <property type="evidence" value="ECO:0007669"/>
    <property type="project" value="UniProtKB-KW"/>
</dbReference>
<comment type="subcellular location">
    <subcellularLocation>
        <location evidence="6">Cytoplasm</location>
    </subcellularLocation>
</comment>
<reference evidence="9" key="1">
    <citation type="journal article" date="2019" name="Int. J. Syst. Evol. Microbiol.">
        <title>The Global Catalogue of Microorganisms (GCM) 10K type strain sequencing project: providing services to taxonomists for standard genome sequencing and annotation.</title>
        <authorList>
            <consortium name="The Broad Institute Genomics Platform"/>
            <consortium name="The Broad Institute Genome Sequencing Center for Infectious Disease"/>
            <person name="Wu L."/>
            <person name="Ma J."/>
        </authorList>
    </citation>
    <scope>NUCLEOTIDE SEQUENCE [LARGE SCALE GENOMIC DNA]</scope>
    <source>
        <strain evidence="9">CCUG 53762</strain>
    </source>
</reference>
<evidence type="ECO:0000259" key="7">
    <source>
        <dbReference type="Pfam" id="PF05175"/>
    </source>
</evidence>
<dbReference type="PANTHER" id="PTHR47739:SF1">
    <property type="entry name" value="TRNA1(VAL) (ADENINE(37)-N6)-METHYLTRANSFERASE"/>
    <property type="match status" value="1"/>
</dbReference>
<evidence type="ECO:0000256" key="1">
    <source>
        <dbReference type="ARBA" id="ARBA00022490"/>
    </source>
</evidence>
<feature type="domain" description="Methyltransferase small" evidence="7">
    <location>
        <begin position="26"/>
        <end position="130"/>
    </location>
</feature>
<sequence length="237" mass="27104">MSVFQFKEFAVDQRDCPMKINTDGVLLGALADVDQRVKVLDIGTGTGVVALMLAQRNHQSDIDAIDIDLTAFERAGANFEGSLFHNRLKVYHHSFVDFFALNPMNNYDLIVSNPPFFLNSLRSDKAQKNIARHTDIHFFVDMLRLCSLHLSVNGALELIVPMDLSEVIINLGADYGLQTTQAIRIKSFENKEPFRNILKLEKNTDKALEEKDFVIYEREKEHSLQYRTALKDFFTIF</sequence>
<evidence type="ECO:0000313" key="9">
    <source>
        <dbReference type="Proteomes" id="UP001597118"/>
    </source>
</evidence>